<gene>
    <name evidence="2" type="ORF">HU830_04405</name>
</gene>
<dbReference type="Pfam" id="PF00583">
    <property type="entry name" value="Acetyltransf_1"/>
    <property type="match status" value="1"/>
</dbReference>
<dbReference type="Proteomes" id="UP000563523">
    <property type="component" value="Unassembled WGS sequence"/>
</dbReference>
<dbReference type="SUPFAM" id="SSF55729">
    <property type="entry name" value="Acyl-CoA N-acyltransferases (Nat)"/>
    <property type="match status" value="1"/>
</dbReference>
<reference evidence="2 3" key="1">
    <citation type="submission" date="2020-06" db="EMBL/GenBank/DDBJ databases">
        <authorList>
            <person name="Kang J."/>
        </authorList>
    </citation>
    <scope>NUCLEOTIDE SEQUENCE [LARGE SCALE GENOMIC DNA]</scope>
    <source>
        <strain evidence="2 3">DCY120</strain>
    </source>
</reference>
<dbReference type="InterPro" id="IPR016181">
    <property type="entry name" value="Acyl_CoA_acyltransferase"/>
</dbReference>
<evidence type="ECO:0000313" key="3">
    <source>
        <dbReference type="Proteomes" id="UP000563523"/>
    </source>
</evidence>
<dbReference type="CDD" id="cd04301">
    <property type="entry name" value="NAT_SF"/>
    <property type="match status" value="1"/>
</dbReference>
<dbReference type="PROSITE" id="PS51186">
    <property type="entry name" value="GNAT"/>
    <property type="match status" value="1"/>
</dbReference>
<dbReference type="EMBL" id="JABZEC010000003">
    <property type="protein sequence ID" value="NVY96413.1"/>
    <property type="molecule type" value="Genomic_DNA"/>
</dbReference>
<accession>A0A850R0F9</accession>
<feature type="domain" description="N-acetyltransferase" evidence="1">
    <location>
        <begin position="7"/>
        <end position="172"/>
    </location>
</feature>
<name>A0A850R0F9_9LACO</name>
<evidence type="ECO:0000313" key="2">
    <source>
        <dbReference type="EMBL" id="NVY96413.1"/>
    </source>
</evidence>
<keyword evidence="3" id="KW-1185">Reference proteome</keyword>
<protein>
    <submittedName>
        <fullName evidence="2">GNAT family N-acetyltransferase</fullName>
    </submittedName>
</protein>
<dbReference type="Gene3D" id="3.40.630.30">
    <property type="match status" value="1"/>
</dbReference>
<dbReference type="RefSeq" id="WP_176942573.1">
    <property type="nucleotide sequence ID" value="NZ_JABZEC010000003.1"/>
</dbReference>
<comment type="caution">
    <text evidence="2">The sequence shown here is derived from an EMBL/GenBank/DDBJ whole genome shotgun (WGS) entry which is preliminary data.</text>
</comment>
<evidence type="ECO:0000259" key="1">
    <source>
        <dbReference type="PROSITE" id="PS51186"/>
    </source>
</evidence>
<sequence>MAITYVRKVRAAELKTVVRIINEAKQVLQSRNVDLWQKGYPDQTVLKDDIARQIAYFLICDEQIVGVAALEDQGEAHYEQLIEGSWSKDSKEQYAVIHRVAICQGHQGEGLASTFIQHLLSVAAVADFKDIRIDTHVDNVPMQHVILKNGFQQCGRLEDSLHTPCFAYQKFI</sequence>
<dbReference type="InterPro" id="IPR000182">
    <property type="entry name" value="GNAT_dom"/>
</dbReference>
<dbReference type="AlphaFoldDB" id="A0A850R0F9"/>
<organism evidence="2 3">
    <name type="scientific">Bombilactobacillus apium</name>
    <dbReference type="NCBI Taxonomy" id="2675299"/>
    <lineage>
        <taxon>Bacteria</taxon>
        <taxon>Bacillati</taxon>
        <taxon>Bacillota</taxon>
        <taxon>Bacilli</taxon>
        <taxon>Lactobacillales</taxon>
        <taxon>Lactobacillaceae</taxon>
        <taxon>Bombilactobacillus</taxon>
    </lineage>
</organism>
<proteinExistence type="predicted"/>
<keyword evidence="2" id="KW-0808">Transferase</keyword>
<dbReference type="GO" id="GO:0016747">
    <property type="term" value="F:acyltransferase activity, transferring groups other than amino-acyl groups"/>
    <property type="evidence" value="ECO:0007669"/>
    <property type="project" value="InterPro"/>
</dbReference>